<dbReference type="Gene3D" id="2.130.10.10">
    <property type="entry name" value="YVTN repeat-like/Quinoprotein amine dehydrogenase"/>
    <property type="match status" value="2"/>
</dbReference>
<protein>
    <recommendedName>
        <fullName evidence="10">Dynein axonemal intermediate chain 4</fullName>
    </recommendedName>
    <alternativeName>
        <fullName evidence="11">WD repeat-containing protein 78</fullName>
    </alternativeName>
</protein>
<evidence type="ECO:0000313" key="14">
    <source>
        <dbReference type="Proteomes" id="UP000695000"/>
    </source>
</evidence>
<evidence type="ECO:0000256" key="13">
    <source>
        <dbReference type="SAM" id="MobiDB-lite"/>
    </source>
</evidence>
<dbReference type="InterPro" id="IPR036322">
    <property type="entry name" value="WD40_repeat_dom_sf"/>
</dbReference>
<dbReference type="RefSeq" id="XP_017781068.1">
    <property type="nucleotide sequence ID" value="XM_017925579.1"/>
</dbReference>
<evidence type="ECO:0000256" key="4">
    <source>
        <dbReference type="ARBA" id="ARBA00022737"/>
    </source>
</evidence>
<dbReference type="SUPFAM" id="SSF50978">
    <property type="entry name" value="WD40 repeat-like"/>
    <property type="match status" value="1"/>
</dbReference>
<feature type="repeat" description="WD" evidence="12">
    <location>
        <begin position="180"/>
        <end position="226"/>
    </location>
</feature>
<gene>
    <name evidence="15" type="primary">LOC108565899</name>
</gene>
<dbReference type="PROSITE" id="PS50082">
    <property type="entry name" value="WD_REPEATS_2"/>
    <property type="match status" value="2"/>
</dbReference>
<feature type="compositionally biased region" description="Basic and acidic residues" evidence="13">
    <location>
        <begin position="12"/>
        <end position="29"/>
    </location>
</feature>
<evidence type="ECO:0000256" key="12">
    <source>
        <dbReference type="PROSITE-ProRule" id="PRU00221"/>
    </source>
</evidence>
<evidence type="ECO:0000256" key="10">
    <source>
        <dbReference type="ARBA" id="ARBA00040002"/>
    </source>
</evidence>
<dbReference type="Pfam" id="PF00400">
    <property type="entry name" value="WD40"/>
    <property type="match status" value="1"/>
</dbReference>
<evidence type="ECO:0000256" key="7">
    <source>
        <dbReference type="ARBA" id="ARBA00023212"/>
    </source>
</evidence>
<evidence type="ECO:0000256" key="6">
    <source>
        <dbReference type="ARBA" id="ARBA00023069"/>
    </source>
</evidence>
<evidence type="ECO:0000256" key="8">
    <source>
        <dbReference type="ARBA" id="ARBA00023273"/>
    </source>
</evidence>
<evidence type="ECO:0000256" key="9">
    <source>
        <dbReference type="ARBA" id="ARBA00024190"/>
    </source>
</evidence>
<keyword evidence="6" id="KW-0969">Cilium</keyword>
<organism evidence="14 15">
    <name type="scientific">Nicrophorus vespilloides</name>
    <name type="common">Boreal carrion beetle</name>
    <dbReference type="NCBI Taxonomy" id="110193"/>
    <lineage>
        <taxon>Eukaryota</taxon>
        <taxon>Metazoa</taxon>
        <taxon>Ecdysozoa</taxon>
        <taxon>Arthropoda</taxon>
        <taxon>Hexapoda</taxon>
        <taxon>Insecta</taxon>
        <taxon>Pterygota</taxon>
        <taxon>Neoptera</taxon>
        <taxon>Endopterygota</taxon>
        <taxon>Coleoptera</taxon>
        <taxon>Polyphaga</taxon>
        <taxon>Staphyliniformia</taxon>
        <taxon>Silphidae</taxon>
        <taxon>Nicrophorinae</taxon>
        <taxon>Nicrophorus</taxon>
    </lineage>
</organism>
<keyword evidence="14" id="KW-1185">Reference proteome</keyword>
<dbReference type="PANTHER" id="PTHR12442:SF12">
    <property type="entry name" value="DYNEIN AXONEMAL INTERMEDIATE CHAIN 4"/>
    <property type="match status" value="1"/>
</dbReference>
<keyword evidence="7" id="KW-0206">Cytoskeleton</keyword>
<dbReference type="InterPro" id="IPR050687">
    <property type="entry name" value="Dynein_IC"/>
</dbReference>
<proteinExistence type="predicted"/>
<keyword evidence="5" id="KW-0282">Flagellum</keyword>
<evidence type="ECO:0000256" key="11">
    <source>
        <dbReference type="ARBA" id="ARBA00041557"/>
    </source>
</evidence>
<comment type="subcellular location">
    <subcellularLocation>
        <location evidence="1">Cytoplasm</location>
        <location evidence="1">Cytoskeleton</location>
        <location evidence="1">Flagellum axoneme</location>
    </subcellularLocation>
    <subcellularLocation>
        <location evidence="9">Dynein axonemal particle</location>
    </subcellularLocation>
</comment>
<dbReference type="InterPro" id="IPR001680">
    <property type="entry name" value="WD40_rpt"/>
</dbReference>
<evidence type="ECO:0000256" key="2">
    <source>
        <dbReference type="ARBA" id="ARBA00022490"/>
    </source>
</evidence>
<feature type="repeat" description="WD" evidence="12">
    <location>
        <begin position="309"/>
        <end position="351"/>
    </location>
</feature>
<name>A0ABM1N2L8_NICVS</name>
<evidence type="ECO:0000256" key="3">
    <source>
        <dbReference type="ARBA" id="ARBA00022574"/>
    </source>
</evidence>
<accession>A0ABM1N2L8</accession>
<evidence type="ECO:0000313" key="15">
    <source>
        <dbReference type="RefSeq" id="XP_017781068.1"/>
    </source>
</evidence>
<dbReference type="Proteomes" id="UP000695000">
    <property type="component" value="Unplaced"/>
</dbReference>
<keyword evidence="8" id="KW-0966">Cell projection</keyword>
<keyword evidence="3 12" id="KW-0853">WD repeat</keyword>
<dbReference type="InterPro" id="IPR015943">
    <property type="entry name" value="WD40/YVTN_repeat-like_dom_sf"/>
</dbReference>
<dbReference type="PANTHER" id="PTHR12442">
    <property type="entry name" value="DYNEIN INTERMEDIATE CHAIN"/>
    <property type="match status" value="1"/>
</dbReference>
<keyword evidence="4" id="KW-0677">Repeat</keyword>
<reference evidence="15" key="1">
    <citation type="submission" date="2025-08" db="UniProtKB">
        <authorList>
            <consortium name="RefSeq"/>
        </authorList>
    </citation>
    <scope>IDENTIFICATION</scope>
    <source>
        <tissue evidence="15">Whole Larva</tissue>
    </source>
</reference>
<dbReference type="SMART" id="SM00320">
    <property type="entry name" value="WD40"/>
    <property type="match status" value="4"/>
</dbReference>
<evidence type="ECO:0000256" key="1">
    <source>
        <dbReference type="ARBA" id="ARBA00004611"/>
    </source>
</evidence>
<dbReference type="GeneID" id="108565899"/>
<sequence length="440" mass="49717">MKPNDVAMNTQETKEIEIQTDEPESKPVEYDEQKLADFLSKMYPKMQEALDDSVTMMDVKRRAFAEDKTDIKVKLLQEIRISNENLQICAMCWNSTGNSIAISSTYEHQSWCHHKGTVNVYTLNREDLLPDAPQKILHASACVTTLRFHPTITALLAGGSRSGEILLWNIQLEESVVLKVNAHEEIVTQISWVNDIDLTSNPLLATSSLDGFLNLWRFNSTTNSLDIKDKYKIKSPLFGRLQRKSELPLDIARKVDRGVIGFDFSKFEPHMFVVAAEGGLVARCSMLGTKTIKGSAGDCPISDPVYKYYTAHEGEITTILFSPNRREMFMTNGSDGEIRIYVLNQEEAAQVIFIESPIKNVAWIPHEEKLLAACGVAGFIEIFDVLKGKSVDYSIDEKYEKSVMNLMEINSRRINTVIVGSAEGILQLWTIPWHLYSRKP</sequence>
<feature type="region of interest" description="Disordered" evidence="13">
    <location>
        <begin position="1"/>
        <end position="29"/>
    </location>
</feature>
<keyword evidence="2" id="KW-0963">Cytoplasm</keyword>
<evidence type="ECO:0000256" key="5">
    <source>
        <dbReference type="ARBA" id="ARBA00022846"/>
    </source>
</evidence>